<evidence type="ECO:0000259" key="3">
    <source>
        <dbReference type="PROSITE" id="PS50110"/>
    </source>
</evidence>
<gene>
    <name evidence="4" type="ORF">GCM10023231_00400</name>
</gene>
<keyword evidence="5" id="KW-1185">Reference proteome</keyword>
<dbReference type="Pfam" id="PF00072">
    <property type="entry name" value="Response_reg"/>
    <property type="match status" value="1"/>
</dbReference>
<reference evidence="5" key="1">
    <citation type="journal article" date="2019" name="Int. J. Syst. Evol. Microbiol.">
        <title>The Global Catalogue of Microorganisms (GCM) 10K type strain sequencing project: providing services to taxonomists for standard genome sequencing and annotation.</title>
        <authorList>
            <consortium name="The Broad Institute Genomics Platform"/>
            <consortium name="The Broad Institute Genome Sequencing Center for Infectious Disease"/>
            <person name="Wu L."/>
            <person name="Ma J."/>
        </authorList>
    </citation>
    <scope>NUCLEOTIDE SEQUENCE [LARGE SCALE GENOMIC DNA]</scope>
    <source>
        <strain evidence="5">JCM 18200</strain>
    </source>
</reference>
<proteinExistence type="predicted"/>
<dbReference type="SMART" id="SM00448">
    <property type="entry name" value="REC"/>
    <property type="match status" value="1"/>
</dbReference>
<dbReference type="InterPro" id="IPR001789">
    <property type="entry name" value="Sig_transdc_resp-reg_receiver"/>
</dbReference>
<evidence type="ECO:0000313" key="5">
    <source>
        <dbReference type="Proteomes" id="UP001501411"/>
    </source>
</evidence>
<evidence type="ECO:0000313" key="4">
    <source>
        <dbReference type="EMBL" id="GAA4777899.1"/>
    </source>
</evidence>
<dbReference type="Proteomes" id="UP001501411">
    <property type="component" value="Unassembled WGS sequence"/>
</dbReference>
<protein>
    <recommendedName>
        <fullName evidence="3">Response regulatory domain-containing protein</fullName>
    </recommendedName>
</protein>
<keyword evidence="1 2" id="KW-0597">Phosphoprotein</keyword>
<dbReference type="InterPro" id="IPR050595">
    <property type="entry name" value="Bact_response_regulator"/>
</dbReference>
<dbReference type="PROSITE" id="PS50110">
    <property type="entry name" value="RESPONSE_REGULATORY"/>
    <property type="match status" value="1"/>
</dbReference>
<dbReference type="PANTHER" id="PTHR44591">
    <property type="entry name" value="STRESS RESPONSE REGULATOR PROTEIN 1"/>
    <property type="match status" value="1"/>
</dbReference>
<sequence>MNKTILYVDDDDTVLAVMKDILHCEGFNIIVDDGNSLFKILHKEQIGLIFMDERLKKGYGSDLCKHIKASKSFNNIPVIMVSGQWAIPEIAHECGASGFIRKPFDMYDVISLINLHYTHRQK</sequence>
<dbReference type="EMBL" id="BAABIQ010000001">
    <property type="protein sequence ID" value="GAA4777899.1"/>
    <property type="molecule type" value="Genomic_DNA"/>
</dbReference>
<comment type="caution">
    <text evidence="4">The sequence shown here is derived from an EMBL/GenBank/DDBJ whole genome shotgun (WGS) entry which is preliminary data.</text>
</comment>
<organism evidence="4 5">
    <name type="scientific">Olivibacter ginsenosidimutans</name>
    <dbReference type="NCBI Taxonomy" id="1176537"/>
    <lineage>
        <taxon>Bacteria</taxon>
        <taxon>Pseudomonadati</taxon>
        <taxon>Bacteroidota</taxon>
        <taxon>Sphingobacteriia</taxon>
        <taxon>Sphingobacteriales</taxon>
        <taxon>Sphingobacteriaceae</taxon>
        <taxon>Olivibacter</taxon>
    </lineage>
</organism>
<accession>A0ABP9AD05</accession>
<evidence type="ECO:0000256" key="1">
    <source>
        <dbReference type="ARBA" id="ARBA00022553"/>
    </source>
</evidence>
<dbReference type="SUPFAM" id="SSF52172">
    <property type="entry name" value="CheY-like"/>
    <property type="match status" value="1"/>
</dbReference>
<name>A0ABP9AD05_9SPHI</name>
<evidence type="ECO:0000256" key="2">
    <source>
        <dbReference type="PROSITE-ProRule" id="PRU00169"/>
    </source>
</evidence>
<dbReference type="RefSeq" id="WP_345229651.1">
    <property type="nucleotide sequence ID" value="NZ_BAABIQ010000001.1"/>
</dbReference>
<dbReference type="InterPro" id="IPR011006">
    <property type="entry name" value="CheY-like_superfamily"/>
</dbReference>
<dbReference type="CDD" id="cd00156">
    <property type="entry name" value="REC"/>
    <property type="match status" value="1"/>
</dbReference>
<dbReference type="PANTHER" id="PTHR44591:SF3">
    <property type="entry name" value="RESPONSE REGULATORY DOMAIN-CONTAINING PROTEIN"/>
    <property type="match status" value="1"/>
</dbReference>
<feature type="domain" description="Response regulatory" evidence="3">
    <location>
        <begin position="4"/>
        <end position="117"/>
    </location>
</feature>
<feature type="modified residue" description="4-aspartylphosphate" evidence="2">
    <location>
        <position position="52"/>
    </location>
</feature>
<dbReference type="Gene3D" id="3.40.50.2300">
    <property type="match status" value="1"/>
</dbReference>